<evidence type="ECO:0000256" key="4">
    <source>
        <dbReference type="ARBA" id="ARBA00022614"/>
    </source>
</evidence>
<keyword evidence="6" id="KW-0732">Signal</keyword>
<dbReference type="GO" id="GO:0004672">
    <property type="term" value="F:protein kinase activity"/>
    <property type="evidence" value="ECO:0007669"/>
    <property type="project" value="InterPro"/>
</dbReference>
<dbReference type="FunFam" id="3.80.10.10:FF:000383">
    <property type="entry name" value="Leucine-rich repeat receptor protein kinase EMS1"/>
    <property type="match status" value="1"/>
</dbReference>
<dbReference type="InterPro" id="IPR000719">
    <property type="entry name" value="Prot_kinase_dom"/>
</dbReference>
<comment type="similarity">
    <text evidence="10">Belongs to the polygalacturonase-inhibiting protein family.</text>
</comment>
<evidence type="ECO:0000256" key="3">
    <source>
        <dbReference type="ARBA" id="ARBA00008684"/>
    </source>
</evidence>
<dbReference type="PANTHER" id="PTHR48059:SF4">
    <property type="entry name" value="POLYGALACTURONASE INHIBITOR 1-RELATED"/>
    <property type="match status" value="1"/>
</dbReference>
<proteinExistence type="inferred from homology"/>
<evidence type="ECO:0000256" key="7">
    <source>
        <dbReference type="ARBA" id="ARBA00022737"/>
    </source>
</evidence>
<accession>A0A4S4EY72</accession>
<dbReference type="InterPro" id="IPR011009">
    <property type="entry name" value="Kinase-like_dom_sf"/>
</dbReference>
<keyword evidence="5 11" id="KW-0812">Transmembrane</keyword>
<dbReference type="FunFam" id="3.80.10.10:FF:000565">
    <property type="entry name" value="Leucine-rich repeat receptor-like kinase protein FLORAL ORGAN NUMBER1"/>
    <property type="match status" value="1"/>
</dbReference>
<evidence type="ECO:0000256" key="6">
    <source>
        <dbReference type="ARBA" id="ARBA00022729"/>
    </source>
</evidence>
<comment type="caution">
    <text evidence="13">The sequence shown here is derived from an EMBL/GenBank/DDBJ whole genome shotgun (WGS) entry which is preliminary data.</text>
</comment>
<dbReference type="STRING" id="542762.A0A4S4EY72"/>
<protein>
    <recommendedName>
        <fullName evidence="12">Protein kinase domain-containing protein</fullName>
    </recommendedName>
</protein>
<dbReference type="InterPro" id="IPR001611">
    <property type="entry name" value="Leu-rich_rpt"/>
</dbReference>
<feature type="transmembrane region" description="Helical" evidence="11">
    <location>
        <begin position="743"/>
        <end position="762"/>
    </location>
</feature>
<dbReference type="InterPro" id="IPR032675">
    <property type="entry name" value="LRR_dom_sf"/>
</dbReference>
<keyword evidence="14" id="KW-1185">Reference proteome</keyword>
<dbReference type="SUPFAM" id="SSF56112">
    <property type="entry name" value="Protein kinase-like (PK-like)"/>
    <property type="match status" value="1"/>
</dbReference>
<dbReference type="PROSITE" id="PS00108">
    <property type="entry name" value="PROTEIN_KINASE_ST"/>
    <property type="match status" value="1"/>
</dbReference>
<dbReference type="Pfam" id="PF23598">
    <property type="entry name" value="LRR_14"/>
    <property type="match status" value="1"/>
</dbReference>
<dbReference type="Gene3D" id="1.10.510.10">
    <property type="entry name" value="Transferase(Phosphotransferase) domain 1"/>
    <property type="match status" value="1"/>
</dbReference>
<keyword evidence="8 11" id="KW-1133">Transmembrane helix</keyword>
<dbReference type="InterPro" id="IPR055414">
    <property type="entry name" value="LRR_R13L4/SHOC2-like"/>
</dbReference>
<evidence type="ECO:0000256" key="10">
    <source>
        <dbReference type="ARBA" id="ARBA00038043"/>
    </source>
</evidence>
<comment type="similarity">
    <text evidence="3">Belongs to the protein kinase superfamily. Ser/Thr protein kinase family.</text>
</comment>
<reference evidence="13 14" key="1">
    <citation type="journal article" date="2018" name="Proc. Natl. Acad. Sci. U.S.A.">
        <title>Draft genome sequence of Camellia sinensis var. sinensis provides insights into the evolution of the tea genome and tea quality.</title>
        <authorList>
            <person name="Wei C."/>
            <person name="Yang H."/>
            <person name="Wang S."/>
            <person name="Zhao J."/>
            <person name="Liu C."/>
            <person name="Gao L."/>
            <person name="Xia E."/>
            <person name="Lu Y."/>
            <person name="Tai Y."/>
            <person name="She G."/>
            <person name="Sun J."/>
            <person name="Cao H."/>
            <person name="Tong W."/>
            <person name="Gao Q."/>
            <person name="Li Y."/>
            <person name="Deng W."/>
            <person name="Jiang X."/>
            <person name="Wang W."/>
            <person name="Chen Q."/>
            <person name="Zhang S."/>
            <person name="Li H."/>
            <person name="Wu J."/>
            <person name="Wang P."/>
            <person name="Li P."/>
            <person name="Shi C."/>
            <person name="Zheng F."/>
            <person name="Jian J."/>
            <person name="Huang B."/>
            <person name="Shan D."/>
            <person name="Shi M."/>
            <person name="Fang C."/>
            <person name="Yue Y."/>
            <person name="Li F."/>
            <person name="Li D."/>
            <person name="Wei S."/>
            <person name="Han B."/>
            <person name="Jiang C."/>
            <person name="Yin Y."/>
            <person name="Xia T."/>
            <person name="Zhang Z."/>
            <person name="Bennetzen J.L."/>
            <person name="Zhao S."/>
            <person name="Wan X."/>
        </authorList>
    </citation>
    <scope>NUCLEOTIDE SEQUENCE [LARGE SCALE GENOMIC DNA]</scope>
    <source>
        <strain evidence="14">cv. Shuchazao</strain>
        <tissue evidence="13">Leaf</tissue>
    </source>
</reference>
<evidence type="ECO:0000313" key="14">
    <source>
        <dbReference type="Proteomes" id="UP000306102"/>
    </source>
</evidence>
<dbReference type="GO" id="GO:0016020">
    <property type="term" value="C:membrane"/>
    <property type="evidence" value="ECO:0007669"/>
    <property type="project" value="UniProtKB-SubCell"/>
</dbReference>
<dbReference type="InterPro" id="IPR008271">
    <property type="entry name" value="Ser/Thr_kinase_AS"/>
</dbReference>
<name>A0A4S4EY72_CAMSN</name>
<dbReference type="AlphaFoldDB" id="A0A4S4EY72"/>
<dbReference type="InterPro" id="IPR051848">
    <property type="entry name" value="PGIP"/>
</dbReference>
<gene>
    <name evidence="13" type="ORF">TEA_003094</name>
</gene>
<dbReference type="Pfam" id="PF00560">
    <property type="entry name" value="LRR_1"/>
    <property type="match status" value="2"/>
</dbReference>
<evidence type="ECO:0000256" key="11">
    <source>
        <dbReference type="SAM" id="Phobius"/>
    </source>
</evidence>
<dbReference type="Gene3D" id="3.80.10.10">
    <property type="entry name" value="Ribonuclease Inhibitor"/>
    <property type="match status" value="3"/>
</dbReference>
<dbReference type="InterPro" id="IPR013210">
    <property type="entry name" value="LRR_N_plant-typ"/>
</dbReference>
<evidence type="ECO:0000313" key="13">
    <source>
        <dbReference type="EMBL" id="THG22013.1"/>
    </source>
</evidence>
<dbReference type="Pfam" id="PF00069">
    <property type="entry name" value="Pkinase"/>
    <property type="match status" value="1"/>
</dbReference>
<dbReference type="PANTHER" id="PTHR48059">
    <property type="entry name" value="POLYGALACTURONASE INHIBITOR 1"/>
    <property type="match status" value="1"/>
</dbReference>
<dbReference type="SUPFAM" id="SSF52058">
    <property type="entry name" value="L domain-like"/>
    <property type="match status" value="2"/>
</dbReference>
<dbReference type="Proteomes" id="UP000306102">
    <property type="component" value="Unassembled WGS sequence"/>
</dbReference>
<dbReference type="FunFam" id="3.80.10.10:FF:000627">
    <property type="entry name" value="Probable leucine-rich repeat receptor-like protein kinase At2g33170"/>
    <property type="match status" value="1"/>
</dbReference>
<keyword evidence="7" id="KW-0677">Repeat</keyword>
<evidence type="ECO:0000256" key="9">
    <source>
        <dbReference type="ARBA" id="ARBA00023136"/>
    </source>
</evidence>
<dbReference type="EMBL" id="SDRB02001035">
    <property type="protein sequence ID" value="THG22013.1"/>
    <property type="molecule type" value="Genomic_DNA"/>
</dbReference>
<dbReference type="GO" id="GO:0051707">
    <property type="term" value="P:response to other organism"/>
    <property type="evidence" value="ECO:0007669"/>
    <property type="project" value="UniProtKB-ARBA"/>
</dbReference>
<dbReference type="GO" id="GO:0005524">
    <property type="term" value="F:ATP binding"/>
    <property type="evidence" value="ECO:0007669"/>
    <property type="project" value="InterPro"/>
</dbReference>
<evidence type="ECO:0000256" key="8">
    <source>
        <dbReference type="ARBA" id="ARBA00022989"/>
    </source>
</evidence>
<dbReference type="PROSITE" id="PS50011">
    <property type="entry name" value="PROTEIN_KINASE_DOM"/>
    <property type="match status" value="1"/>
</dbReference>
<organism evidence="13 14">
    <name type="scientific">Camellia sinensis var. sinensis</name>
    <name type="common">China tea</name>
    <dbReference type="NCBI Taxonomy" id="542762"/>
    <lineage>
        <taxon>Eukaryota</taxon>
        <taxon>Viridiplantae</taxon>
        <taxon>Streptophyta</taxon>
        <taxon>Embryophyta</taxon>
        <taxon>Tracheophyta</taxon>
        <taxon>Spermatophyta</taxon>
        <taxon>Magnoliopsida</taxon>
        <taxon>eudicotyledons</taxon>
        <taxon>Gunneridae</taxon>
        <taxon>Pentapetalae</taxon>
        <taxon>asterids</taxon>
        <taxon>Ericales</taxon>
        <taxon>Theaceae</taxon>
        <taxon>Camellia</taxon>
    </lineage>
</organism>
<keyword evidence="4" id="KW-0433">Leucine-rich repeat</keyword>
<feature type="domain" description="Protein kinase" evidence="12">
    <location>
        <begin position="685"/>
        <end position="898"/>
    </location>
</feature>
<dbReference type="Pfam" id="PF08263">
    <property type="entry name" value="LRRNT_2"/>
    <property type="match status" value="2"/>
</dbReference>
<dbReference type="SMART" id="SM00369">
    <property type="entry name" value="LRR_TYP"/>
    <property type="match status" value="6"/>
</dbReference>
<dbReference type="InterPro" id="IPR003591">
    <property type="entry name" value="Leu-rich_rpt_typical-subtyp"/>
</dbReference>
<dbReference type="GO" id="GO:0006952">
    <property type="term" value="P:defense response"/>
    <property type="evidence" value="ECO:0007669"/>
    <property type="project" value="UniProtKB-ARBA"/>
</dbReference>
<evidence type="ECO:0000259" key="12">
    <source>
        <dbReference type="PROSITE" id="PS50011"/>
    </source>
</evidence>
<evidence type="ECO:0000256" key="1">
    <source>
        <dbReference type="ARBA" id="ARBA00004196"/>
    </source>
</evidence>
<keyword evidence="9 11" id="KW-0472">Membrane</keyword>
<evidence type="ECO:0000256" key="5">
    <source>
        <dbReference type="ARBA" id="ARBA00022692"/>
    </source>
</evidence>
<sequence>MVQFVISSTLFFLGTFHATHLLLLFLTFTFPNSSPSATLTDSTDKLALLNFKSHIIEDPEGVLSSWNTSLHFCDWIGVTCSLKHQRITRLDLQAHQLTGTISPAIGNLSILRSLDLGDNSFHGEIPVELSHLSRLQNLNLSFNFLTGTIPTNLSRCSDLANLLLDHNYLVGHIPPQLGSLSNLLQSGGRITRLHVPNAESNDARIVGKQTVGIFSSLDLQSFVARAHIFILQQVHCSSPSATLTDSTDKLALLNFKSHIIEDPEGVLSSWNTSLHFCDWIGVTCSLKHQRITRLDLQAHQLTGTISPAIGNLSFLRSLDHGDNAFHGEIPLELSHLSRLQNLNLSFNFLTGTIPANLSRCSDLANLLLDHNYLVGHIPPQLGSLSNLVMLYLKNNNLTGTVPGTIGNLTSLQELYLSYNYNLEGELPDSMSQMRSLTMLGLSVNRLSGFFPHSLYNLPSLELISLSFNKFSGNLRPNIGVVFPNLRNLYLANNFFTGPIPDLLSNASQISRIDIPYNNFTGNVPMSFGNLQSLWWFNVLDNDLGSGRPDDLSFITSLTNCSQIEFLDIADNRFGGVLPSYRQSVNPIDEVTCLWKQNSWNYTCSYCQPLQLGHTQYGGKLSYRVGGKGVAGIGDGDCFCEWQMAIGNGFSFLFFKEVRNLTNLAALDVSKKQIVWRDSKQFGKLFCFGATFYAGEFGEVPAQGVFKDVSGVEVSSNMKLCGGIRELNLHLCPVQSTKKPKKHIAFKLILVLIIVASWLFFCAKKLKSKPQSTSSSVGHEHPKISYEELLNATNRFSSSNLIGSAIDVASALDYLHNHYETPVAHCDLKPSNVFLDNDFTTHVSNFGLAQLLCKFSKEARNHRVCCSRVWHGWKGLNCRRCLQLRNSLVGAFHWKKTHR</sequence>
<comment type="subcellular location">
    <subcellularLocation>
        <location evidence="1">Cell envelope</location>
    </subcellularLocation>
    <subcellularLocation>
        <location evidence="2">Membrane</location>
    </subcellularLocation>
</comment>
<evidence type="ECO:0000256" key="2">
    <source>
        <dbReference type="ARBA" id="ARBA00004370"/>
    </source>
</evidence>